<sequence length="328" mass="36076">MKVRIISRSQIERLISIGETIEFVEKAFEAKGLGKVQMPPKSYIFFRKYGGDFRVMPGYLEELKAAGVKVVNVHPKNPEKHNFPSVMATILLLGPENGAPLSVMDGTLITKMRTGAAAAVATKYLARKDSEIIAMIGAGVQARTQLEALNDVINIDEVRVEDIVPSKAKQYAQELGERLGLNIKPVDTTKGAVEGADIVVTVTPRRKPIVMDDWISSGTHINAIGADAPGKEELDPKILKRAKIVVDDWEQASHSGEINVPFSRGMLTRDDIYSDICSIVAQKKEGRISEEEITVFDSTGLAIQDIATAWRVYQKAEKENVGEEVELF</sequence>
<dbReference type="NCBIfam" id="TIGR02371">
    <property type="entry name" value="ala_DH_arch"/>
    <property type="match status" value="1"/>
</dbReference>
<dbReference type="GO" id="GO:0051287">
    <property type="term" value="F:NAD binding"/>
    <property type="evidence" value="ECO:0007669"/>
    <property type="project" value="UniProtKB-UniRule"/>
</dbReference>
<feature type="active site" description="Proton donor/acceptor" evidence="3">
    <location>
        <position position="69"/>
    </location>
</feature>
<comment type="caution">
    <text evidence="5">The sequence shown here is derived from an EMBL/GenBank/DDBJ whole genome shotgun (WGS) entry which is preliminary data.</text>
</comment>
<dbReference type="InterPro" id="IPR028609">
    <property type="entry name" value="AlaDH_arch-typ"/>
</dbReference>
<dbReference type="InterPro" id="IPR036291">
    <property type="entry name" value="NAD(P)-bd_dom_sf"/>
</dbReference>
<keyword evidence="6" id="KW-1185">Reference proteome</keyword>
<feature type="binding site" evidence="3">
    <location>
        <position position="231"/>
    </location>
    <ligand>
        <name>NAD(+)</name>
        <dbReference type="ChEBI" id="CHEBI:57540"/>
    </ligand>
</feature>
<comment type="catalytic activity">
    <reaction evidence="3">
        <text>L-alanine + NAD(+) + H2O = pyruvate + NH4(+) + NADH + H(+)</text>
        <dbReference type="Rhea" id="RHEA:18405"/>
        <dbReference type="ChEBI" id="CHEBI:15361"/>
        <dbReference type="ChEBI" id="CHEBI:15377"/>
        <dbReference type="ChEBI" id="CHEBI:15378"/>
        <dbReference type="ChEBI" id="CHEBI:28938"/>
        <dbReference type="ChEBI" id="CHEBI:57540"/>
        <dbReference type="ChEBI" id="CHEBI:57945"/>
        <dbReference type="ChEBI" id="CHEBI:57972"/>
        <dbReference type="EC" id="1.4.1.1"/>
    </reaction>
</comment>
<reference evidence="5 6" key="1">
    <citation type="journal article" date="2016" name="Sci. Rep.">
        <title>Metabolic traits of an uncultured archaeal lineage -MSBL1- from brine pools of the Red Sea.</title>
        <authorList>
            <person name="Mwirichia R."/>
            <person name="Alam I."/>
            <person name="Rashid M."/>
            <person name="Vinu M."/>
            <person name="Ba-Alawi W."/>
            <person name="Anthony Kamau A."/>
            <person name="Kamanda Ngugi D."/>
            <person name="Goker M."/>
            <person name="Klenk H.P."/>
            <person name="Bajic V."/>
            <person name="Stingl U."/>
        </authorList>
    </citation>
    <scope>NUCLEOTIDE SEQUENCE [LARGE SCALE GENOMIC DNA]</scope>
    <source>
        <strain evidence="5">SCGC-AAA261D19</strain>
    </source>
</reference>
<dbReference type="PANTHER" id="PTHR13812:SF19">
    <property type="entry name" value="KETIMINE REDUCTASE MU-CRYSTALLIN"/>
    <property type="match status" value="1"/>
</dbReference>
<dbReference type="Pfam" id="PF02423">
    <property type="entry name" value="OCD_Mu_crystall"/>
    <property type="match status" value="1"/>
</dbReference>
<dbReference type="SUPFAM" id="SSF51735">
    <property type="entry name" value="NAD(P)-binding Rossmann-fold domains"/>
    <property type="match status" value="1"/>
</dbReference>
<evidence type="ECO:0000256" key="2">
    <source>
        <dbReference type="ARBA" id="ARBA00023027"/>
    </source>
</evidence>
<comment type="function">
    <text evidence="3">Catalyzes the NAD(+)-dependent oxidative deamination of L-alanine to pyruvate, and the reverse reaction, the reductive amination of pyruvate.</text>
</comment>
<dbReference type="AlphaFoldDB" id="A0A133V8B5"/>
<comment type="caution">
    <text evidence="3">Lacks conserved residue(s) required for the propagation of feature annotation.</text>
</comment>
<dbReference type="InterPro" id="IPR012742">
    <property type="entry name" value="Ala_DH_archaeglobus"/>
</dbReference>
<evidence type="ECO:0000256" key="4">
    <source>
        <dbReference type="NCBIfam" id="TIGR02371"/>
    </source>
</evidence>
<dbReference type="FunFam" id="3.40.50.720:FF:000311">
    <property type="entry name" value="Ornithine cyclodeaminase"/>
    <property type="match status" value="1"/>
</dbReference>
<dbReference type="FunFam" id="3.30.1780.10:FF:000002">
    <property type="entry name" value="Ornithine cyclodeaminase"/>
    <property type="match status" value="1"/>
</dbReference>
<feature type="binding site" evidence="3">
    <location>
        <begin position="140"/>
        <end position="141"/>
    </location>
    <ligand>
        <name>NAD(+)</name>
        <dbReference type="ChEBI" id="CHEBI:57540"/>
    </ligand>
</feature>
<dbReference type="EC" id="1.4.1.1" evidence="3 4"/>
<dbReference type="PATRIC" id="fig|1698273.3.peg.795"/>
<dbReference type="Proteomes" id="UP000070400">
    <property type="component" value="Unassembled WGS sequence"/>
</dbReference>
<dbReference type="InterPro" id="IPR003462">
    <property type="entry name" value="ODC_Mu_crystall"/>
</dbReference>
<proteinExistence type="inferred from homology"/>
<evidence type="ECO:0000256" key="1">
    <source>
        <dbReference type="ARBA" id="ARBA00023002"/>
    </source>
</evidence>
<evidence type="ECO:0000313" key="5">
    <source>
        <dbReference type="EMBL" id="KXB02689.1"/>
    </source>
</evidence>
<dbReference type="HAMAP" id="MF_00935">
    <property type="entry name" value="AlaDH_arch"/>
    <property type="match status" value="1"/>
</dbReference>
<dbReference type="GO" id="GO:0005737">
    <property type="term" value="C:cytoplasm"/>
    <property type="evidence" value="ECO:0007669"/>
    <property type="project" value="TreeGrafter"/>
</dbReference>
<dbReference type="Gene3D" id="3.30.1780.10">
    <property type="entry name" value="ornithine cyclodeaminase, domain 1"/>
    <property type="match status" value="1"/>
</dbReference>
<feature type="binding site" evidence="3">
    <location>
        <position position="113"/>
    </location>
    <ligand>
        <name>NAD(+)</name>
        <dbReference type="ChEBI" id="CHEBI:57540"/>
    </ligand>
</feature>
<organism evidence="5 6">
    <name type="scientific">candidate division MSBL1 archaeon SCGC-AAA261D19</name>
    <dbReference type="NCBI Taxonomy" id="1698273"/>
    <lineage>
        <taxon>Archaea</taxon>
        <taxon>Methanobacteriati</taxon>
        <taxon>Methanobacteriota</taxon>
        <taxon>candidate division MSBL1</taxon>
    </lineage>
</organism>
<keyword evidence="2 3" id="KW-0520">NAD</keyword>
<evidence type="ECO:0000256" key="3">
    <source>
        <dbReference type="HAMAP-Rule" id="MF_00935"/>
    </source>
</evidence>
<feature type="binding site" evidence="3">
    <location>
        <position position="298"/>
    </location>
    <ligand>
        <name>NAD(+)</name>
        <dbReference type="ChEBI" id="CHEBI:57540"/>
    </ligand>
</feature>
<keyword evidence="1 3" id="KW-0560">Oxidoreductase</keyword>
<protein>
    <recommendedName>
        <fullName evidence="3 4">Alanine dehydrogenase</fullName>
        <shortName evidence="3">AlaDH</shortName>
        <ecNumber evidence="3 4">1.4.1.1</ecNumber>
    </recommendedName>
</protein>
<feature type="binding site" evidence="3">
    <location>
        <begin position="225"/>
        <end position="227"/>
    </location>
    <ligand>
        <name>NAD(+)</name>
        <dbReference type="ChEBI" id="CHEBI:57540"/>
    </ligand>
</feature>
<name>A0A133V8B5_9EURY</name>
<dbReference type="PANTHER" id="PTHR13812">
    <property type="entry name" value="KETIMINE REDUCTASE MU-CRYSTALLIN"/>
    <property type="match status" value="1"/>
</dbReference>
<dbReference type="PIRSF" id="PIRSF001439">
    <property type="entry name" value="CryM"/>
    <property type="match status" value="1"/>
</dbReference>
<dbReference type="InterPro" id="IPR023401">
    <property type="entry name" value="ODC_N"/>
</dbReference>
<dbReference type="Gene3D" id="3.40.50.720">
    <property type="entry name" value="NAD(P)-binding Rossmann-like Domain"/>
    <property type="match status" value="1"/>
</dbReference>
<gene>
    <name evidence="3" type="primary">ala</name>
    <name evidence="5" type="ORF">AKJ43_00945</name>
</gene>
<comment type="similarity">
    <text evidence="3">Belongs to the ornithine cyclodeaminase/mu-crystallin family. Archaeal alanine dehydrogenase subfamily.</text>
</comment>
<dbReference type="GO" id="GO:0006522">
    <property type="term" value="P:alanine metabolic process"/>
    <property type="evidence" value="ECO:0007669"/>
    <property type="project" value="UniProtKB-UniRule"/>
</dbReference>
<keyword evidence="3" id="KW-0547">Nucleotide-binding</keyword>
<accession>A0A133V8B5</accession>
<dbReference type="EMBL" id="LHXX01000007">
    <property type="protein sequence ID" value="KXB02689.1"/>
    <property type="molecule type" value="Genomic_DNA"/>
</dbReference>
<dbReference type="GO" id="GO:0000286">
    <property type="term" value="F:alanine dehydrogenase activity"/>
    <property type="evidence" value="ECO:0007669"/>
    <property type="project" value="UniProtKB-UniRule"/>
</dbReference>
<evidence type="ECO:0000313" key="6">
    <source>
        <dbReference type="Proteomes" id="UP000070400"/>
    </source>
</evidence>